<organism evidence="2 3">
    <name type="scientific">Leeia speluncae</name>
    <dbReference type="NCBI Taxonomy" id="2884804"/>
    <lineage>
        <taxon>Bacteria</taxon>
        <taxon>Pseudomonadati</taxon>
        <taxon>Pseudomonadota</taxon>
        <taxon>Betaproteobacteria</taxon>
        <taxon>Neisseriales</taxon>
        <taxon>Leeiaceae</taxon>
        <taxon>Leeia</taxon>
    </lineage>
</organism>
<keyword evidence="3" id="KW-1185">Reference proteome</keyword>
<proteinExistence type="predicted"/>
<dbReference type="EMBL" id="JAJBZT010000003">
    <property type="protein sequence ID" value="MCB6183381.1"/>
    <property type="molecule type" value="Genomic_DNA"/>
</dbReference>
<dbReference type="RefSeq" id="WP_227180090.1">
    <property type="nucleotide sequence ID" value="NZ_JAJBZT010000003.1"/>
</dbReference>
<dbReference type="InterPro" id="IPR055259">
    <property type="entry name" value="YkvP/CgeB_Glyco_trans-like"/>
</dbReference>
<feature type="domain" description="Spore protein YkvP/CgeB glycosyl transferase-like" evidence="1">
    <location>
        <begin position="193"/>
        <end position="340"/>
    </location>
</feature>
<keyword evidence="2" id="KW-0328">Glycosyltransferase</keyword>
<dbReference type="Proteomes" id="UP001165395">
    <property type="component" value="Unassembled WGS sequence"/>
</dbReference>
<comment type="caution">
    <text evidence="2">The sequence shown here is derived from an EMBL/GenBank/DDBJ whole genome shotgun (WGS) entry which is preliminary data.</text>
</comment>
<reference evidence="2" key="1">
    <citation type="submission" date="2021-10" db="EMBL/GenBank/DDBJ databases">
        <title>The complete genome sequence of Leeia sp. TBRC 13508.</title>
        <authorList>
            <person name="Charoenyingcharoen P."/>
            <person name="Yukphan P."/>
        </authorList>
    </citation>
    <scope>NUCLEOTIDE SEQUENCE</scope>
    <source>
        <strain evidence="2">TBRC 13508</strain>
    </source>
</reference>
<keyword evidence="2" id="KW-0808">Transferase</keyword>
<dbReference type="GO" id="GO:0016757">
    <property type="term" value="F:glycosyltransferase activity"/>
    <property type="evidence" value="ECO:0007669"/>
    <property type="project" value="UniProtKB-KW"/>
</dbReference>
<protein>
    <submittedName>
        <fullName evidence="2">Glycosyltransferase</fullName>
        <ecNumber evidence="2">2.4.-.-</ecNumber>
    </submittedName>
</protein>
<gene>
    <name evidence="2" type="ORF">LIN78_07460</name>
</gene>
<accession>A0ABS8D5C5</accession>
<dbReference type="EC" id="2.4.-.-" evidence="2"/>
<evidence type="ECO:0000259" key="1">
    <source>
        <dbReference type="Pfam" id="PF13524"/>
    </source>
</evidence>
<name>A0ABS8D5C5_9NEIS</name>
<dbReference type="Pfam" id="PF13524">
    <property type="entry name" value="Glyco_trans_1_2"/>
    <property type="match status" value="1"/>
</dbReference>
<evidence type="ECO:0000313" key="3">
    <source>
        <dbReference type="Proteomes" id="UP001165395"/>
    </source>
</evidence>
<sequence>MKVLISYFAREDSIPLGHSCARGLQELGHAAFVFDSQAEHPLELYCVKYINKIIKAISNKKYSLSDERRISNARYRESQLESAIKRENPDVIIIIRGNGYSSDFLQYIKNTYKVKLVGWWVKDPRSGMEMLNDAASYDHYYCIHQFGYDVDSGIEYLPALAIDRHLYPRAASREEICLTHDVVLVGGYSSRRELYLEGWGDLPLEIYGPGWRKQKRMFHPLYKRAWQQRGIWGKDLVNLYHQTKIVINITSWDPAKLTGQNLRLYDVPATGTFLITDDSPEVRDMFKVGKEIEVFSSSEELADKTKYYLANSQARELIALNGYFATQRMPSYKDRMASIMGKI</sequence>
<evidence type="ECO:0000313" key="2">
    <source>
        <dbReference type="EMBL" id="MCB6183381.1"/>
    </source>
</evidence>